<dbReference type="GO" id="GO:1990221">
    <property type="term" value="C:L-cysteine desulfurase complex"/>
    <property type="evidence" value="ECO:0007669"/>
    <property type="project" value="TreeGrafter"/>
</dbReference>
<dbReference type="InterPro" id="IPR051522">
    <property type="entry name" value="ISC_assembly_LYR"/>
</dbReference>
<dbReference type="CDD" id="cd20264">
    <property type="entry name" value="Complex1_LYR_LYRM4"/>
    <property type="match status" value="1"/>
</dbReference>
<dbReference type="InterPro" id="IPR008011">
    <property type="entry name" value="Complex1_LYR_dom"/>
</dbReference>
<name>A0A0H2RE79_9AGAM</name>
<dbReference type="InterPro" id="IPR045297">
    <property type="entry name" value="Complex1_LYR_LYRM4"/>
</dbReference>
<dbReference type="InParanoid" id="A0A0H2RE79"/>
<dbReference type="Pfam" id="PF05347">
    <property type="entry name" value="Complex1_LYR"/>
    <property type="match status" value="1"/>
</dbReference>
<evidence type="ECO:0000256" key="1">
    <source>
        <dbReference type="ARBA" id="ARBA00009508"/>
    </source>
</evidence>
<dbReference type="Proteomes" id="UP000053477">
    <property type="component" value="Unassembled WGS sequence"/>
</dbReference>
<dbReference type="PANTHER" id="PTHR13166:SF7">
    <property type="entry name" value="LYR MOTIF-CONTAINING PROTEIN 4"/>
    <property type="match status" value="1"/>
</dbReference>
<evidence type="ECO:0000313" key="3">
    <source>
        <dbReference type="EMBL" id="KLO07838.1"/>
    </source>
</evidence>
<dbReference type="OrthoDB" id="275715at2759"/>
<dbReference type="GO" id="GO:0005739">
    <property type="term" value="C:mitochondrion"/>
    <property type="evidence" value="ECO:0007669"/>
    <property type="project" value="TreeGrafter"/>
</dbReference>
<dbReference type="STRING" id="27342.A0A0H2RE79"/>
<protein>
    <recommendedName>
        <fullName evidence="2">Complex 1 LYR protein domain-containing protein</fullName>
    </recommendedName>
</protein>
<comment type="similarity">
    <text evidence="1">Belongs to the complex I LYR family.</text>
</comment>
<dbReference type="FunCoup" id="A0A0H2RE79">
    <property type="interactions" value="155"/>
</dbReference>
<proteinExistence type="inferred from homology"/>
<feature type="domain" description="Complex 1 LYR protein" evidence="2">
    <location>
        <begin position="7"/>
        <end position="61"/>
    </location>
</feature>
<evidence type="ECO:0000313" key="4">
    <source>
        <dbReference type="Proteomes" id="UP000053477"/>
    </source>
</evidence>
<accession>A0A0H2RE79</accession>
<gene>
    <name evidence="3" type="ORF">SCHPADRAFT_836053</name>
</gene>
<keyword evidence="4" id="KW-1185">Reference proteome</keyword>
<reference evidence="3 4" key="1">
    <citation type="submission" date="2015-04" db="EMBL/GenBank/DDBJ databases">
        <title>Complete genome sequence of Schizopora paradoxa KUC8140, a cosmopolitan wood degrader in East Asia.</title>
        <authorList>
            <consortium name="DOE Joint Genome Institute"/>
            <person name="Min B."/>
            <person name="Park H."/>
            <person name="Jang Y."/>
            <person name="Kim J.-J."/>
            <person name="Kim K.H."/>
            <person name="Pangilinan J."/>
            <person name="Lipzen A."/>
            <person name="Riley R."/>
            <person name="Grigoriev I.V."/>
            <person name="Spatafora J.W."/>
            <person name="Choi I.-G."/>
        </authorList>
    </citation>
    <scope>NUCLEOTIDE SEQUENCE [LARGE SCALE GENOMIC DNA]</scope>
    <source>
        <strain evidence="3 4">KUC8140</strain>
    </source>
</reference>
<evidence type="ECO:0000259" key="2">
    <source>
        <dbReference type="Pfam" id="PF05347"/>
    </source>
</evidence>
<dbReference type="GO" id="GO:0016226">
    <property type="term" value="P:iron-sulfur cluster assembly"/>
    <property type="evidence" value="ECO:0007669"/>
    <property type="project" value="InterPro"/>
</dbReference>
<organism evidence="3 4">
    <name type="scientific">Schizopora paradoxa</name>
    <dbReference type="NCBI Taxonomy" id="27342"/>
    <lineage>
        <taxon>Eukaryota</taxon>
        <taxon>Fungi</taxon>
        <taxon>Dikarya</taxon>
        <taxon>Basidiomycota</taxon>
        <taxon>Agaricomycotina</taxon>
        <taxon>Agaricomycetes</taxon>
        <taxon>Hymenochaetales</taxon>
        <taxon>Schizoporaceae</taxon>
        <taxon>Schizopora</taxon>
    </lineage>
</organism>
<dbReference type="EMBL" id="KQ086118">
    <property type="protein sequence ID" value="KLO07838.1"/>
    <property type="molecule type" value="Genomic_DNA"/>
</dbReference>
<dbReference type="AlphaFoldDB" id="A0A0H2RE79"/>
<sequence>MSPTREAILRLYSSSLRASHSFSSYNFRNYFIRRTKSTFRDMQKEQDSNRLQSMFDEAVKENAVLKRSAIVNQMYGGWRLVVEKQSPTRERSDT</sequence>
<dbReference type="PANTHER" id="PTHR13166">
    <property type="entry name" value="PROTEIN C6ORF149"/>
    <property type="match status" value="1"/>
</dbReference>